<feature type="repeat" description="ANK" evidence="1">
    <location>
        <begin position="129"/>
        <end position="161"/>
    </location>
</feature>
<evidence type="ECO:0000313" key="3">
    <source>
        <dbReference type="Proteomes" id="UP000015105"/>
    </source>
</evidence>
<proteinExistence type="predicted"/>
<dbReference type="InterPro" id="IPR036770">
    <property type="entry name" value="Ankyrin_rpt-contain_sf"/>
</dbReference>
<dbReference type="Gramene" id="AET3Gv20274800.14">
    <property type="protein sequence ID" value="AET3Gv20274800.14"/>
    <property type="gene ID" value="AET3Gv20274800"/>
</dbReference>
<accession>A0A453EAH2</accession>
<dbReference type="PANTHER" id="PTHR46224">
    <property type="entry name" value="ANKYRIN REPEAT FAMILY PROTEIN"/>
    <property type="match status" value="1"/>
</dbReference>
<evidence type="ECO:0000256" key="1">
    <source>
        <dbReference type="PROSITE-ProRule" id="PRU00023"/>
    </source>
</evidence>
<dbReference type="Proteomes" id="UP000015105">
    <property type="component" value="Chromosome 3D"/>
</dbReference>
<dbReference type="Pfam" id="PF12796">
    <property type="entry name" value="Ank_2"/>
    <property type="match status" value="2"/>
</dbReference>
<evidence type="ECO:0000313" key="2">
    <source>
        <dbReference type="EnsemblPlants" id="AET3Gv20274800.14"/>
    </source>
</evidence>
<dbReference type="PROSITE" id="PS50088">
    <property type="entry name" value="ANK_REPEAT"/>
    <property type="match status" value="3"/>
</dbReference>
<dbReference type="PROSITE" id="PS50297">
    <property type="entry name" value="ANK_REP_REGION"/>
    <property type="match status" value="3"/>
</dbReference>
<feature type="repeat" description="ANK" evidence="1">
    <location>
        <begin position="96"/>
        <end position="128"/>
    </location>
</feature>
<feature type="repeat" description="ANK" evidence="1">
    <location>
        <begin position="59"/>
        <end position="81"/>
    </location>
</feature>
<dbReference type="InterPro" id="IPR002110">
    <property type="entry name" value="Ankyrin_rpt"/>
</dbReference>
<reference evidence="2" key="5">
    <citation type="journal article" date="2021" name="G3 (Bethesda)">
        <title>Aegilops tauschii genome assembly Aet v5.0 features greater sequence contiguity and improved annotation.</title>
        <authorList>
            <person name="Wang L."/>
            <person name="Zhu T."/>
            <person name="Rodriguez J.C."/>
            <person name="Deal K.R."/>
            <person name="Dubcovsky J."/>
            <person name="McGuire P.E."/>
            <person name="Lux T."/>
            <person name="Spannagl M."/>
            <person name="Mayer K.F.X."/>
            <person name="Baldrich P."/>
            <person name="Meyers B.C."/>
            <person name="Huo N."/>
            <person name="Gu Y.Q."/>
            <person name="Zhou H."/>
            <person name="Devos K.M."/>
            <person name="Bennetzen J.L."/>
            <person name="Unver T."/>
            <person name="Budak H."/>
            <person name="Gulick P.J."/>
            <person name="Galiba G."/>
            <person name="Kalapos B."/>
            <person name="Nelson D.R."/>
            <person name="Li P."/>
            <person name="You F.M."/>
            <person name="Luo M.C."/>
            <person name="Dvorak J."/>
        </authorList>
    </citation>
    <scope>NUCLEOTIDE SEQUENCE [LARGE SCALE GENOMIC DNA]</scope>
    <source>
        <strain evidence="2">cv. AL8/78</strain>
    </source>
</reference>
<name>A0A453EAH2_AEGTS</name>
<sequence length="196" mass="20764">MDAPAPFIYCPPAGDADDAGEKALIKAAMDGNLGRLKGIVKRLTKGNGDRSAIFSFNNNGLSVLHIAACFGHLDICKYLVEELKGDVNAPGYGAALGATPFMVSAQSGDVAAVKYFLERGGDVMKADDKGQTVLHHAVAAGCCKVTEFLLSKGVPVNIDYGRGTPAYLAAENEQDKTLKILLDHHANVHGLRFSYL</sequence>
<keyword evidence="3" id="KW-1185">Reference proteome</keyword>
<keyword evidence="1" id="KW-0040">ANK repeat</keyword>
<reference evidence="2" key="3">
    <citation type="journal article" date="2017" name="Nature">
        <title>Genome sequence of the progenitor of the wheat D genome Aegilops tauschii.</title>
        <authorList>
            <person name="Luo M.C."/>
            <person name="Gu Y.Q."/>
            <person name="Puiu D."/>
            <person name="Wang H."/>
            <person name="Twardziok S.O."/>
            <person name="Deal K.R."/>
            <person name="Huo N."/>
            <person name="Zhu T."/>
            <person name="Wang L."/>
            <person name="Wang Y."/>
            <person name="McGuire P.E."/>
            <person name="Liu S."/>
            <person name="Long H."/>
            <person name="Ramasamy R.K."/>
            <person name="Rodriguez J.C."/>
            <person name="Van S.L."/>
            <person name="Yuan L."/>
            <person name="Wang Z."/>
            <person name="Xia Z."/>
            <person name="Xiao L."/>
            <person name="Anderson O.D."/>
            <person name="Ouyang S."/>
            <person name="Liang Y."/>
            <person name="Zimin A.V."/>
            <person name="Pertea G."/>
            <person name="Qi P."/>
            <person name="Bennetzen J.L."/>
            <person name="Dai X."/>
            <person name="Dawson M.W."/>
            <person name="Muller H.G."/>
            <person name="Kugler K."/>
            <person name="Rivarola-Duarte L."/>
            <person name="Spannagl M."/>
            <person name="Mayer K.F.X."/>
            <person name="Lu F.H."/>
            <person name="Bevan M.W."/>
            <person name="Leroy P."/>
            <person name="Li P."/>
            <person name="You F.M."/>
            <person name="Sun Q."/>
            <person name="Liu Z."/>
            <person name="Lyons E."/>
            <person name="Wicker T."/>
            <person name="Salzberg S.L."/>
            <person name="Devos K.M."/>
            <person name="Dvorak J."/>
        </authorList>
    </citation>
    <scope>NUCLEOTIDE SEQUENCE [LARGE SCALE GENOMIC DNA]</scope>
    <source>
        <strain evidence="2">cv. AL8/78</strain>
    </source>
</reference>
<organism evidence="2 3">
    <name type="scientific">Aegilops tauschii subsp. strangulata</name>
    <name type="common">Goatgrass</name>
    <dbReference type="NCBI Taxonomy" id="200361"/>
    <lineage>
        <taxon>Eukaryota</taxon>
        <taxon>Viridiplantae</taxon>
        <taxon>Streptophyta</taxon>
        <taxon>Embryophyta</taxon>
        <taxon>Tracheophyta</taxon>
        <taxon>Spermatophyta</taxon>
        <taxon>Magnoliopsida</taxon>
        <taxon>Liliopsida</taxon>
        <taxon>Poales</taxon>
        <taxon>Poaceae</taxon>
        <taxon>BOP clade</taxon>
        <taxon>Pooideae</taxon>
        <taxon>Triticodae</taxon>
        <taxon>Triticeae</taxon>
        <taxon>Triticinae</taxon>
        <taxon>Aegilops</taxon>
    </lineage>
</organism>
<dbReference type="SMART" id="SM00248">
    <property type="entry name" value="ANK"/>
    <property type="match status" value="4"/>
</dbReference>
<reference evidence="2" key="4">
    <citation type="submission" date="2019-03" db="UniProtKB">
        <authorList>
            <consortium name="EnsemblPlants"/>
        </authorList>
    </citation>
    <scope>IDENTIFICATION</scope>
</reference>
<dbReference type="PANTHER" id="PTHR46224:SF10">
    <property type="entry name" value="OS01G0189100 PROTEIN"/>
    <property type="match status" value="1"/>
</dbReference>
<dbReference type="SUPFAM" id="SSF48403">
    <property type="entry name" value="Ankyrin repeat"/>
    <property type="match status" value="1"/>
</dbReference>
<reference evidence="3" key="2">
    <citation type="journal article" date="2017" name="Nat. Plants">
        <title>The Aegilops tauschii genome reveals multiple impacts of transposons.</title>
        <authorList>
            <person name="Zhao G."/>
            <person name="Zou C."/>
            <person name="Li K."/>
            <person name="Wang K."/>
            <person name="Li T."/>
            <person name="Gao L."/>
            <person name="Zhang X."/>
            <person name="Wang H."/>
            <person name="Yang Z."/>
            <person name="Liu X."/>
            <person name="Jiang W."/>
            <person name="Mao L."/>
            <person name="Kong X."/>
            <person name="Jiao Y."/>
            <person name="Jia J."/>
        </authorList>
    </citation>
    <scope>NUCLEOTIDE SEQUENCE [LARGE SCALE GENOMIC DNA]</scope>
    <source>
        <strain evidence="3">cv. AL8/78</strain>
    </source>
</reference>
<dbReference type="InterPro" id="IPR051616">
    <property type="entry name" value="Cul2-RING_E3_ligase_SR"/>
</dbReference>
<protein>
    <submittedName>
        <fullName evidence="2">Uncharacterized protein</fullName>
    </submittedName>
</protein>
<dbReference type="AlphaFoldDB" id="A0A453EAH2"/>
<dbReference type="EnsemblPlants" id="AET3Gv20274800.14">
    <property type="protein sequence ID" value="AET3Gv20274800.14"/>
    <property type="gene ID" value="AET3Gv20274800"/>
</dbReference>
<reference evidence="3" key="1">
    <citation type="journal article" date="2014" name="Science">
        <title>Ancient hybridizations among the ancestral genomes of bread wheat.</title>
        <authorList>
            <consortium name="International Wheat Genome Sequencing Consortium,"/>
            <person name="Marcussen T."/>
            <person name="Sandve S.R."/>
            <person name="Heier L."/>
            <person name="Spannagl M."/>
            <person name="Pfeifer M."/>
            <person name="Jakobsen K.S."/>
            <person name="Wulff B.B."/>
            <person name="Steuernagel B."/>
            <person name="Mayer K.F."/>
            <person name="Olsen O.A."/>
        </authorList>
    </citation>
    <scope>NUCLEOTIDE SEQUENCE [LARGE SCALE GENOMIC DNA]</scope>
    <source>
        <strain evidence="3">cv. AL8/78</strain>
    </source>
</reference>
<dbReference type="Gene3D" id="1.25.40.20">
    <property type="entry name" value="Ankyrin repeat-containing domain"/>
    <property type="match status" value="1"/>
</dbReference>